<sequence length="414" mass="44026">MLRIRGIVLGLLTLSAIATHMLDRDSSTSPNEAFSFDPGFDIRAVDALAVALPSHSWEFGTASEALLELWNSTLSVFGPTPFEAASELSPAVSVASIPSLAYAQSNIILGTGANVLQDGDGAVGDPASLGVSAILLGKLGDETLKAAAAREAEYLLTGAPRFWNGAISQRSNYSELWADFMYMAPPFLAYYAVETSNAQLLQQTVEQCGLYRQVLQANLSSSTLYKGIWEHIIGPVNLDTGVWSTGNAWAAAGMTRVLATVLKAPSSITNGWKDSAVADLTQWIKEILDGVIRGKAITMAPSGLLRNYLNDASGDGHGYGETSGTALLASVAYRLVILQPDVFHANGNMTYINWAEGIRNTLGKHITANGTATPAVNPLDWSDTTPYTAGSPEGQNFVILMYVAWRDCVIAGVC</sequence>
<feature type="non-terminal residue" evidence="3">
    <location>
        <position position="414"/>
    </location>
</feature>
<dbReference type="PANTHER" id="PTHR41814">
    <property type="entry name" value="EXPRESSED PROTEIN"/>
    <property type="match status" value="1"/>
</dbReference>
<name>A0A6A4IFX3_9AGAR</name>
<dbReference type="Gene3D" id="1.50.10.10">
    <property type="match status" value="1"/>
</dbReference>
<dbReference type="InterPro" id="IPR012341">
    <property type="entry name" value="6hp_glycosidase-like_sf"/>
</dbReference>
<dbReference type="SUPFAM" id="SSF48208">
    <property type="entry name" value="Six-hairpin glycosidases"/>
    <property type="match status" value="1"/>
</dbReference>
<dbReference type="GO" id="GO:0016787">
    <property type="term" value="F:hydrolase activity"/>
    <property type="evidence" value="ECO:0007669"/>
    <property type="project" value="UniProtKB-KW"/>
</dbReference>
<dbReference type="PANTHER" id="PTHR41814:SF1">
    <property type="entry name" value="CELLULASE"/>
    <property type="match status" value="1"/>
</dbReference>
<keyword evidence="4" id="KW-1185">Reference proteome</keyword>
<keyword evidence="1" id="KW-0378">Hydrolase</keyword>
<evidence type="ECO:0000256" key="2">
    <source>
        <dbReference type="SAM" id="SignalP"/>
    </source>
</evidence>
<feature type="chain" id="PRO_5025355246" description="Six-hairpin glycosidase" evidence="2">
    <location>
        <begin position="19"/>
        <end position="414"/>
    </location>
</feature>
<dbReference type="GO" id="GO:0005975">
    <property type="term" value="P:carbohydrate metabolic process"/>
    <property type="evidence" value="ECO:0007669"/>
    <property type="project" value="InterPro"/>
</dbReference>
<protein>
    <recommendedName>
        <fullName evidence="5">Six-hairpin glycosidase</fullName>
    </recommendedName>
</protein>
<feature type="signal peptide" evidence="2">
    <location>
        <begin position="1"/>
        <end position="18"/>
    </location>
</feature>
<evidence type="ECO:0000313" key="4">
    <source>
        <dbReference type="Proteomes" id="UP000799118"/>
    </source>
</evidence>
<evidence type="ECO:0008006" key="5">
    <source>
        <dbReference type="Google" id="ProtNLM"/>
    </source>
</evidence>
<gene>
    <name evidence="3" type="ORF">BT96DRAFT_848938</name>
</gene>
<evidence type="ECO:0000256" key="1">
    <source>
        <dbReference type="ARBA" id="ARBA00022801"/>
    </source>
</evidence>
<dbReference type="InterPro" id="IPR010905">
    <property type="entry name" value="Glyco_hydro_88"/>
</dbReference>
<accession>A0A6A4IFX3</accession>
<dbReference type="Proteomes" id="UP000799118">
    <property type="component" value="Unassembled WGS sequence"/>
</dbReference>
<dbReference type="AlphaFoldDB" id="A0A6A4IFX3"/>
<organism evidence="3 4">
    <name type="scientific">Gymnopus androsaceus JB14</name>
    <dbReference type="NCBI Taxonomy" id="1447944"/>
    <lineage>
        <taxon>Eukaryota</taxon>
        <taxon>Fungi</taxon>
        <taxon>Dikarya</taxon>
        <taxon>Basidiomycota</taxon>
        <taxon>Agaricomycotina</taxon>
        <taxon>Agaricomycetes</taxon>
        <taxon>Agaricomycetidae</taxon>
        <taxon>Agaricales</taxon>
        <taxon>Marasmiineae</taxon>
        <taxon>Omphalotaceae</taxon>
        <taxon>Gymnopus</taxon>
    </lineage>
</organism>
<dbReference type="EMBL" id="ML769389">
    <property type="protein sequence ID" value="KAE9408880.1"/>
    <property type="molecule type" value="Genomic_DNA"/>
</dbReference>
<dbReference type="Pfam" id="PF07470">
    <property type="entry name" value="Glyco_hydro_88"/>
    <property type="match status" value="1"/>
</dbReference>
<proteinExistence type="predicted"/>
<dbReference type="OrthoDB" id="4138492at2759"/>
<keyword evidence="2" id="KW-0732">Signal</keyword>
<evidence type="ECO:0000313" key="3">
    <source>
        <dbReference type="EMBL" id="KAE9408880.1"/>
    </source>
</evidence>
<reference evidence="3" key="1">
    <citation type="journal article" date="2019" name="Environ. Microbiol.">
        <title>Fungal ecological strategies reflected in gene transcription - a case study of two litter decomposers.</title>
        <authorList>
            <person name="Barbi F."/>
            <person name="Kohler A."/>
            <person name="Barry K."/>
            <person name="Baskaran P."/>
            <person name="Daum C."/>
            <person name="Fauchery L."/>
            <person name="Ihrmark K."/>
            <person name="Kuo A."/>
            <person name="LaButti K."/>
            <person name="Lipzen A."/>
            <person name="Morin E."/>
            <person name="Grigoriev I.V."/>
            <person name="Henrissat B."/>
            <person name="Lindahl B."/>
            <person name="Martin F."/>
        </authorList>
    </citation>
    <scope>NUCLEOTIDE SEQUENCE</scope>
    <source>
        <strain evidence="3">JB14</strain>
    </source>
</reference>
<dbReference type="InterPro" id="IPR008928">
    <property type="entry name" value="6-hairpin_glycosidase_sf"/>
</dbReference>